<accession>A0A1H0J3J8</accession>
<keyword evidence="1" id="KW-0472">Membrane</keyword>
<protein>
    <submittedName>
        <fullName evidence="2">Uncharacterized protein</fullName>
    </submittedName>
</protein>
<dbReference type="AlphaFoldDB" id="A0A1H0J3J8"/>
<feature type="transmembrane region" description="Helical" evidence="1">
    <location>
        <begin position="19"/>
        <end position="41"/>
    </location>
</feature>
<reference evidence="3" key="1">
    <citation type="submission" date="2016-10" db="EMBL/GenBank/DDBJ databases">
        <authorList>
            <person name="Varghese N."/>
            <person name="Submissions S."/>
        </authorList>
    </citation>
    <scope>NUCLEOTIDE SEQUENCE [LARGE SCALE GENOMIC DNA]</scope>
    <source>
        <strain evidence="3">CGMCC 4.6609</strain>
    </source>
</reference>
<keyword evidence="1" id="KW-0812">Transmembrane</keyword>
<keyword evidence="1" id="KW-1133">Transmembrane helix</keyword>
<evidence type="ECO:0000313" key="2">
    <source>
        <dbReference type="EMBL" id="SDO38327.1"/>
    </source>
</evidence>
<evidence type="ECO:0000313" key="3">
    <source>
        <dbReference type="Proteomes" id="UP000199691"/>
    </source>
</evidence>
<gene>
    <name evidence="2" type="ORF">SAMN05421507_102355</name>
</gene>
<dbReference type="Proteomes" id="UP000199691">
    <property type="component" value="Unassembled WGS sequence"/>
</dbReference>
<sequence>MSAEEGVGRERRLAVNEDWAATIAGLVLLVLVLARVVPGWLVP</sequence>
<organism evidence="2 3">
    <name type="scientific">Lentzea jiangxiensis</name>
    <dbReference type="NCBI Taxonomy" id="641025"/>
    <lineage>
        <taxon>Bacteria</taxon>
        <taxon>Bacillati</taxon>
        <taxon>Actinomycetota</taxon>
        <taxon>Actinomycetes</taxon>
        <taxon>Pseudonocardiales</taxon>
        <taxon>Pseudonocardiaceae</taxon>
        <taxon>Lentzea</taxon>
    </lineage>
</organism>
<dbReference type="EMBL" id="FNIX01000002">
    <property type="protein sequence ID" value="SDO38327.1"/>
    <property type="molecule type" value="Genomic_DNA"/>
</dbReference>
<dbReference type="RefSeq" id="WP_281199325.1">
    <property type="nucleotide sequence ID" value="NZ_FNIX01000002.1"/>
</dbReference>
<name>A0A1H0J3J8_9PSEU</name>
<dbReference type="STRING" id="641025.SAMN05421507_102355"/>
<evidence type="ECO:0000256" key="1">
    <source>
        <dbReference type="SAM" id="Phobius"/>
    </source>
</evidence>
<proteinExistence type="predicted"/>
<keyword evidence="3" id="KW-1185">Reference proteome</keyword>